<gene>
    <name evidence="2" type="ORF">C2E20_0074</name>
</gene>
<proteinExistence type="predicted"/>
<name>A0A2P6VSE8_9CHLO</name>
<dbReference type="Proteomes" id="UP000239649">
    <property type="component" value="Unassembled WGS sequence"/>
</dbReference>
<evidence type="ECO:0000256" key="1">
    <source>
        <dbReference type="SAM" id="MobiDB-lite"/>
    </source>
</evidence>
<keyword evidence="3" id="KW-1185">Reference proteome</keyword>
<feature type="compositionally biased region" description="Gly residues" evidence="1">
    <location>
        <begin position="727"/>
        <end position="736"/>
    </location>
</feature>
<reference evidence="2 3" key="1">
    <citation type="journal article" date="2018" name="Plant J.">
        <title>Genome sequences of Chlorella sorokiniana UTEX 1602 and Micractinium conductrix SAG 241.80: implications to maltose excretion by a green alga.</title>
        <authorList>
            <person name="Arriola M.B."/>
            <person name="Velmurugan N."/>
            <person name="Zhang Y."/>
            <person name="Plunkett M.H."/>
            <person name="Hondzo H."/>
            <person name="Barney B.M."/>
        </authorList>
    </citation>
    <scope>NUCLEOTIDE SEQUENCE [LARGE SCALE GENOMIC DNA]</scope>
    <source>
        <strain evidence="2 3">SAG 241.80</strain>
    </source>
</reference>
<sequence>MQQVSDSELWTWAKAEGGYRQQLRARQLVRRGDCAATVFPFSRRDGPVTEVLFFNGGPEEHQKRILTVQSPKVPGECVRLHGATLKVWDVASLAAQRPLLVVHDVLKHLQLEDGRLFCWRVAQDAVVLTACSDPSDEAGALEAATWAEHPAIVSSVLQPGPGAPRLRDVPLEATFGRGVTPCEWLDMSGGMIAGSLMVPSRQRLVMRLFDLSSGRCVRASSCAVPAEDQEMFLGDHEVTMVVTRSSEGGSLVAATCALFDTRVFLWRLRYDAATAGQAAAAATGPRSPGSSPAAAGVAAGDAAEAAAHAAWLAVRGAAWDPAAAQQLEQGQLEQGQLEQGQQGGQERERGAGGAPQRGRELRHAFTAPDQEPIVDISISTAAARLFIVGMEHIFIADLHGTPLLQVSTLMWRGVMQPGQAVGPSDVGAFSWPLPNTGKCVFFLDTTNSLFIAEFKRPQMADFWYMQQCAENGLPARRPQFDHHIAQGFPEGAGNLPYYVQSHTDLRPPPLAAPHATQHGRAAGPRCAEPAIVEYSQDGGVLFTTADASCSAVAALLSAEKAAGSYLEGLGPAGVRPRGGARAAVVRGGRGPPRGRPLAPRALVLIDTATGCRFKAVPMDGQVEAVHSAGQFLLAAVAGPGGEGLAGSLVVLDFSGAGLGATPAPAAGKAAQRAGGSKRRGKAATAAAAAEEEEAAEGEAGSGKRKPRRQQQQQQKQQGKQKQQRSGSRGGGGSGGGGRRKAADEEASSPRGKRRR</sequence>
<feature type="compositionally biased region" description="Low complexity" evidence="1">
    <location>
        <begin position="709"/>
        <end position="726"/>
    </location>
</feature>
<evidence type="ECO:0000313" key="2">
    <source>
        <dbReference type="EMBL" id="PSC77009.1"/>
    </source>
</evidence>
<accession>A0A2P6VSE8</accession>
<feature type="region of interest" description="Disordered" evidence="1">
    <location>
        <begin position="332"/>
        <end position="359"/>
    </location>
</feature>
<dbReference type="EMBL" id="LHPF02000001">
    <property type="protein sequence ID" value="PSC77009.1"/>
    <property type="molecule type" value="Genomic_DNA"/>
</dbReference>
<feature type="compositionally biased region" description="Low complexity" evidence="1">
    <location>
        <begin position="660"/>
        <end position="674"/>
    </location>
</feature>
<dbReference type="OrthoDB" id="509855at2759"/>
<protein>
    <submittedName>
        <fullName evidence="2">Uncharacterized protein</fullName>
    </submittedName>
</protein>
<evidence type="ECO:0000313" key="3">
    <source>
        <dbReference type="Proteomes" id="UP000239649"/>
    </source>
</evidence>
<comment type="caution">
    <text evidence="2">The sequence shown here is derived from an EMBL/GenBank/DDBJ whole genome shotgun (WGS) entry which is preliminary data.</text>
</comment>
<organism evidence="2 3">
    <name type="scientific">Micractinium conductrix</name>
    <dbReference type="NCBI Taxonomy" id="554055"/>
    <lineage>
        <taxon>Eukaryota</taxon>
        <taxon>Viridiplantae</taxon>
        <taxon>Chlorophyta</taxon>
        <taxon>core chlorophytes</taxon>
        <taxon>Trebouxiophyceae</taxon>
        <taxon>Chlorellales</taxon>
        <taxon>Chlorellaceae</taxon>
        <taxon>Chlorella clade</taxon>
        <taxon>Micractinium</taxon>
    </lineage>
</organism>
<dbReference type="AlphaFoldDB" id="A0A2P6VSE8"/>
<feature type="region of interest" description="Disordered" evidence="1">
    <location>
        <begin position="660"/>
        <end position="755"/>
    </location>
</feature>